<dbReference type="EMBL" id="CACVBS010000074">
    <property type="protein sequence ID" value="CAA7269126.1"/>
    <property type="molecule type" value="Genomic_DNA"/>
</dbReference>
<comment type="caution">
    <text evidence="1">The sequence shown here is derived from an EMBL/GenBank/DDBJ whole genome shotgun (WGS) entry which is preliminary data.</text>
</comment>
<accession>A0A8S0WYU6</accession>
<proteinExistence type="predicted"/>
<gene>
    <name evidence="1" type="ORF">AAE3_LOCUS11354</name>
</gene>
<name>A0A8S0WYU6_CYCAE</name>
<sequence length="112" mass="11982">MARPRLTRYSLSLYFTAFQLVGSISPASLFISAELFVKIPIAGRVKLTSIKGSLKDGASVTATINVVVAKGSAKFTAKSNSSGKHDLYCTLFVNVVLFGDINLPDVKIFALP</sequence>
<evidence type="ECO:0000313" key="2">
    <source>
        <dbReference type="Proteomes" id="UP000467700"/>
    </source>
</evidence>
<keyword evidence="2" id="KW-1185">Reference proteome</keyword>
<organism evidence="1 2">
    <name type="scientific">Cyclocybe aegerita</name>
    <name type="common">Black poplar mushroom</name>
    <name type="synonym">Agrocybe aegerita</name>
    <dbReference type="NCBI Taxonomy" id="1973307"/>
    <lineage>
        <taxon>Eukaryota</taxon>
        <taxon>Fungi</taxon>
        <taxon>Dikarya</taxon>
        <taxon>Basidiomycota</taxon>
        <taxon>Agaricomycotina</taxon>
        <taxon>Agaricomycetes</taxon>
        <taxon>Agaricomycetidae</taxon>
        <taxon>Agaricales</taxon>
        <taxon>Agaricineae</taxon>
        <taxon>Bolbitiaceae</taxon>
        <taxon>Cyclocybe</taxon>
    </lineage>
</organism>
<reference evidence="1 2" key="1">
    <citation type="submission" date="2020-01" db="EMBL/GenBank/DDBJ databases">
        <authorList>
            <person name="Gupta K D."/>
        </authorList>
    </citation>
    <scope>NUCLEOTIDE SEQUENCE [LARGE SCALE GENOMIC DNA]</scope>
</reference>
<protein>
    <submittedName>
        <fullName evidence="1">Uncharacterized protein</fullName>
    </submittedName>
</protein>
<dbReference type="AlphaFoldDB" id="A0A8S0WYU6"/>
<dbReference type="Proteomes" id="UP000467700">
    <property type="component" value="Unassembled WGS sequence"/>
</dbReference>
<dbReference type="OrthoDB" id="3066632at2759"/>
<evidence type="ECO:0000313" key="1">
    <source>
        <dbReference type="EMBL" id="CAA7269126.1"/>
    </source>
</evidence>